<evidence type="ECO:0000313" key="2">
    <source>
        <dbReference type="Proteomes" id="UP000003233"/>
    </source>
</evidence>
<sequence length="330" mass="38162">MDLTPEIKEQLGIVDNRKDFYFKVENAVIDGYMEYDTELKRDAPKDYFSNIYEKMVFIVLSRYANNNDGIAFPSISTIARNALCGATKVRECIKSLEKKGFIKKVTRPKTNKDNDSNLYSVKNIEILEKKPLKENFSIPTSPHEVATSPDEPYKELHKKNYKKNHDSIKNANLDIFEKLFEEFGINYTTKNQSSIKKLLFKMSQEAVIAYLKETYTNISSSPGVENIAALFSAKIEKQERQVTAAARKAIALREKQIEKEKKSLNTQNTSIELTFYALPEKERLRIEKEAFALFSQEQNIDSGIMAKMRENNYLMYFQTLKKYISIVLNL</sequence>
<accession>H1PPH9</accession>
<comment type="caution">
    <text evidence="1">The sequence shown here is derived from an EMBL/GenBank/DDBJ whole genome shotgun (WGS) entry which is preliminary data.</text>
</comment>
<keyword evidence="2" id="KW-1185">Reference proteome</keyword>
<gene>
    <name evidence="1" type="ORF">HMPREF0402_00322</name>
</gene>
<evidence type="ECO:0000313" key="1">
    <source>
        <dbReference type="EMBL" id="EHO84503.1"/>
    </source>
</evidence>
<protein>
    <recommendedName>
        <fullName evidence="3">Helix-turn-helix domain-containing protein</fullName>
    </recommendedName>
</protein>
<dbReference type="Gene3D" id="1.10.10.10">
    <property type="entry name" value="Winged helix-like DNA-binding domain superfamily/Winged helix DNA-binding domain"/>
    <property type="match status" value="1"/>
</dbReference>
<dbReference type="InterPro" id="IPR036388">
    <property type="entry name" value="WH-like_DNA-bd_sf"/>
</dbReference>
<dbReference type="AlphaFoldDB" id="H1PPH9"/>
<proteinExistence type="predicted"/>
<dbReference type="PATRIC" id="fig|457404.5.peg.925"/>
<reference evidence="1 2" key="1">
    <citation type="submission" date="2012-07" db="EMBL/GenBank/DDBJ databases">
        <title>The Genome Sequence of Fusobacterium ulcerans 12_1B.</title>
        <authorList>
            <consortium name="The Broad Institute Genome Sequencing Platform"/>
            <person name="Earl A."/>
            <person name="Ward D."/>
            <person name="Feldgarden M."/>
            <person name="Gevers D."/>
            <person name="Strauss J."/>
            <person name="Ambrose C.E."/>
            <person name="Allen-Vercoe E."/>
            <person name="Walker B."/>
            <person name="Young S.K."/>
            <person name="Zeng Q."/>
            <person name="Gargeya S."/>
            <person name="Fitzgerald M."/>
            <person name="Haas B."/>
            <person name="Abouelleil A."/>
            <person name="Alvarado L."/>
            <person name="Arachchi H.M."/>
            <person name="Berlin A.M."/>
            <person name="Chapman S.B."/>
            <person name="Goldberg J."/>
            <person name="Griggs A."/>
            <person name="Gujja S."/>
            <person name="Hansen M."/>
            <person name="Howarth C."/>
            <person name="Imamovic A."/>
            <person name="Larimer J."/>
            <person name="McCowen C."/>
            <person name="Montmayeur A."/>
            <person name="Murphy C."/>
            <person name="Neiman D."/>
            <person name="Pearson M."/>
            <person name="Priest M."/>
            <person name="Roberts A."/>
            <person name="Saif S."/>
            <person name="Shea T."/>
            <person name="Sisk P."/>
            <person name="Sykes S."/>
            <person name="Wortman J."/>
            <person name="Nusbaum C."/>
            <person name="Birren B."/>
        </authorList>
    </citation>
    <scope>NUCLEOTIDE SEQUENCE [LARGE SCALE GENOMIC DNA]</scope>
    <source>
        <strain evidence="1 2">12_1B</strain>
    </source>
</reference>
<evidence type="ECO:0008006" key="3">
    <source>
        <dbReference type="Google" id="ProtNLM"/>
    </source>
</evidence>
<dbReference type="EMBL" id="AGWJ02000004">
    <property type="protein sequence ID" value="EHO84503.1"/>
    <property type="molecule type" value="Genomic_DNA"/>
</dbReference>
<name>H1PPH9_9FUSO</name>
<dbReference type="RefSeq" id="WP_008695639.1">
    <property type="nucleotide sequence ID" value="NZ_KE161007.1"/>
</dbReference>
<organism evidence="1 2">
    <name type="scientific">Fusobacterium ulcerans 12-1B</name>
    <dbReference type="NCBI Taxonomy" id="457404"/>
    <lineage>
        <taxon>Bacteria</taxon>
        <taxon>Fusobacteriati</taxon>
        <taxon>Fusobacteriota</taxon>
        <taxon>Fusobacteriia</taxon>
        <taxon>Fusobacteriales</taxon>
        <taxon>Fusobacteriaceae</taxon>
        <taxon>Fusobacterium</taxon>
    </lineage>
</organism>
<dbReference type="BioCyc" id="FSP457404-HMP:GTSQ-323-MONOMER"/>
<dbReference type="HOGENOM" id="CLU_841343_0_0_0"/>
<dbReference type="Pfam" id="PF13730">
    <property type="entry name" value="HTH_36"/>
    <property type="match status" value="1"/>
</dbReference>
<dbReference type="Proteomes" id="UP000003233">
    <property type="component" value="Unassembled WGS sequence"/>
</dbReference>